<feature type="transmembrane region" description="Helical" evidence="1">
    <location>
        <begin position="67"/>
        <end position="87"/>
    </location>
</feature>
<dbReference type="STRING" id="2041.AERYTH_10390"/>
<name>A0A0U4CPR2_9ACTN</name>
<feature type="transmembrane region" description="Helical" evidence="1">
    <location>
        <begin position="21"/>
        <end position="41"/>
    </location>
</feature>
<dbReference type="EMBL" id="CP011502">
    <property type="protein sequence ID" value="ALX05078.1"/>
    <property type="molecule type" value="Genomic_DNA"/>
</dbReference>
<reference evidence="2 3" key="1">
    <citation type="journal article" date="1991" name="Int. J. Syst. Bacteriol.">
        <title>Description of the erythromycin-producing bacterium Arthrobacter sp. strain NRRL B-3381 as Aeromicrobium erythreum gen. nov., sp. nov.</title>
        <authorList>
            <person name="Miller E.S."/>
            <person name="Woese C.R."/>
            <person name="Brenner S."/>
        </authorList>
    </citation>
    <scope>NUCLEOTIDE SEQUENCE [LARGE SCALE GENOMIC DNA]</scope>
    <source>
        <strain evidence="2 3">AR18</strain>
    </source>
</reference>
<accession>A0A0U4CPR2</accession>
<keyword evidence="1" id="KW-0812">Transmembrane</keyword>
<feature type="transmembrane region" description="Helical" evidence="1">
    <location>
        <begin position="147"/>
        <end position="166"/>
    </location>
</feature>
<dbReference type="KEGG" id="aer:AERYTH_10390"/>
<organism evidence="2 3">
    <name type="scientific">Aeromicrobium erythreum</name>
    <dbReference type="NCBI Taxonomy" id="2041"/>
    <lineage>
        <taxon>Bacteria</taxon>
        <taxon>Bacillati</taxon>
        <taxon>Actinomycetota</taxon>
        <taxon>Actinomycetes</taxon>
        <taxon>Propionibacteriales</taxon>
        <taxon>Nocardioidaceae</taxon>
        <taxon>Aeromicrobium</taxon>
    </lineage>
</organism>
<dbReference type="InterPro" id="IPR019051">
    <property type="entry name" value="Trp_biosyn_TM_oprn/chp"/>
</dbReference>
<protein>
    <recommendedName>
        <fullName evidence="4">Trp biosynthesis associated, transmembrane protein, Oprn/Chp</fullName>
    </recommendedName>
</protein>
<gene>
    <name evidence="2" type="ORF">AERYTH_10390</name>
</gene>
<dbReference type="Pfam" id="PF09534">
    <property type="entry name" value="Trp_oprn_chp"/>
    <property type="match status" value="1"/>
</dbReference>
<dbReference type="PATRIC" id="fig|2041.4.peg.2173"/>
<keyword evidence="3" id="KW-1185">Reference proteome</keyword>
<sequence>MLRRGPAAVTSPAAAPTRGRRLYAPSVLGLLVAGGVAWVALGRTWASTRLAPQGLPPADVVVTGRDVAPLAAALAVVVVTAALAVLATRGRGRWVVGVLVVLLGVGGAVLSVLGGTGDGSRDALVGAAEQSPAFTGEDLGRVATSPWPFVAAGGFVVAALLGALVVRHGRGWPGMSGRYDAPSRRPVVEDPWKALDEGRDPTV</sequence>
<dbReference type="AlphaFoldDB" id="A0A0U4CPR2"/>
<evidence type="ECO:0000313" key="2">
    <source>
        <dbReference type="EMBL" id="ALX05078.1"/>
    </source>
</evidence>
<evidence type="ECO:0000313" key="3">
    <source>
        <dbReference type="Proteomes" id="UP000067689"/>
    </source>
</evidence>
<proteinExistence type="predicted"/>
<dbReference type="Proteomes" id="UP000067689">
    <property type="component" value="Chromosome"/>
</dbReference>
<keyword evidence="1" id="KW-0472">Membrane</keyword>
<evidence type="ECO:0008006" key="4">
    <source>
        <dbReference type="Google" id="ProtNLM"/>
    </source>
</evidence>
<evidence type="ECO:0000256" key="1">
    <source>
        <dbReference type="SAM" id="Phobius"/>
    </source>
</evidence>
<keyword evidence="1" id="KW-1133">Transmembrane helix</keyword>
<feature type="transmembrane region" description="Helical" evidence="1">
    <location>
        <begin position="94"/>
        <end position="114"/>
    </location>
</feature>